<dbReference type="Proteomes" id="UP001500037">
    <property type="component" value="Unassembled WGS sequence"/>
</dbReference>
<keyword evidence="2" id="KW-0489">Methyltransferase</keyword>
<organism evidence="2 3">
    <name type="scientific">Kitasatospora nipponensis</name>
    <dbReference type="NCBI Taxonomy" id="258049"/>
    <lineage>
        <taxon>Bacteria</taxon>
        <taxon>Bacillati</taxon>
        <taxon>Actinomycetota</taxon>
        <taxon>Actinomycetes</taxon>
        <taxon>Kitasatosporales</taxon>
        <taxon>Streptomycetaceae</taxon>
        <taxon>Kitasatospora</taxon>
    </lineage>
</organism>
<comment type="caution">
    <text evidence="2">The sequence shown here is derived from an EMBL/GenBank/DDBJ whole genome shotgun (WGS) entry which is preliminary data.</text>
</comment>
<name>A0ABP4GEB5_9ACTN</name>
<keyword evidence="3" id="KW-1185">Reference proteome</keyword>
<feature type="domain" description="Methyltransferase FkbM" evidence="1">
    <location>
        <begin position="20"/>
        <end position="174"/>
    </location>
</feature>
<sequence length="254" mass="27582">MEPEVAGLRRLVRPGAVCLDIGAEYGLYTWTLSALTGPTGQVHSVEPLRGPAGWLTTVATALGCRNVTVHRMAMADRVQRGTMSLPWRRLLPVHGRAYLTEGSSGPGPNAEFAVSRSVPTLVRTVDDLCRSAELKRVDFIKADVEGAEAGVLTGAFSTLLRDRPLLLLEIEDRHLLKYDLAAADIVRRLTVTLGYGMYRWDRGGWNPVAQVTEDCRNYLFSAGPLVWAADLGRAVVRGPATARSTGNEARITSA</sequence>
<dbReference type="SUPFAM" id="SSF53335">
    <property type="entry name" value="S-adenosyl-L-methionine-dependent methyltransferases"/>
    <property type="match status" value="1"/>
</dbReference>
<dbReference type="InterPro" id="IPR006342">
    <property type="entry name" value="FkbM_mtfrase"/>
</dbReference>
<accession>A0ABP4GEB5</accession>
<dbReference type="Gene3D" id="3.40.50.150">
    <property type="entry name" value="Vaccinia Virus protein VP39"/>
    <property type="match status" value="1"/>
</dbReference>
<dbReference type="InterPro" id="IPR052514">
    <property type="entry name" value="SAM-dependent_MTase"/>
</dbReference>
<evidence type="ECO:0000259" key="1">
    <source>
        <dbReference type="Pfam" id="PF05050"/>
    </source>
</evidence>
<dbReference type="GO" id="GO:0008168">
    <property type="term" value="F:methyltransferase activity"/>
    <property type="evidence" value="ECO:0007669"/>
    <property type="project" value="UniProtKB-KW"/>
</dbReference>
<dbReference type="Pfam" id="PF05050">
    <property type="entry name" value="Methyltransf_21"/>
    <property type="match status" value="1"/>
</dbReference>
<reference evidence="3" key="1">
    <citation type="journal article" date="2019" name="Int. J. Syst. Evol. Microbiol.">
        <title>The Global Catalogue of Microorganisms (GCM) 10K type strain sequencing project: providing services to taxonomists for standard genome sequencing and annotation.</title>
        <authorList>
            <consortium name="The Broad Institute Genomics Platform"/>
            <consortium name="The Broad Institute Genome Sequencing Center for Infectious Disease"/>
            <person name="Wu L."/>
            <person name="Ma J."/>
        </authorList>
    </citation>
    <scope>NUCLEOTIDE SEQUENCE [LARGE SCALE GENOMIC DNA]</scope>
    <source>
        <strain evidence="3">JCM 13004</strain>
    </source>
</reference>
<dbReference type="RefSeq" id="WP_344438476.1">
    <property type="nucleotide sequence ID" value="NZ_BAAALF010000004.1"/>
</dbReference>
<dbReference type="NCBIfam" id="TIGR01444">
    <property type="entry name" value="fkbM_fam"/>
    <property type="match status" value="1"/>
</dbReference>
<dbReference type="GO" id="GO:0032259">
    <property type="term" value="P:methylation"/>
    <property type="evidence" value="ECO:0007669"/>
    <property type="project" value="UniProtKB-KW"/>
</dbReference>
<dbReference type="InterPro" id="IPR029063">
    <property type="entry name" value="SAM-dependent_MTases_sf"/>
</dbReference>
<dbReference type="PANTHER" id="PTHR34203:SF15">
    <property type="entry name" value="SLL1173 PROTEIN"/>
    <property type="match status" value="1"/>
</dbReference>
<proteinExistence type="predicted"/>
<evidence type="ECO:0000313" key="3">
    <source>
        <dbReference type="Proteomes" id="UP001500037"/>
    </source>
</evidence>
<protein>
    <submittedName>
        <fullName evidence="2">FkbM family methyltransferase</fullName>
    </submittedName>
</protein>
<keyword evidence="2" id="KW-0808">Transferase</keyword>
<gene>
    <name evidence="2" type="ORF">GCM10009665_04950</name>
</gene>
<dbReference type="EMBL" id="BAAALF010000004">
    <property type="protein sequence ID" value="GAA1218067.1"/>
    <property type="molecule type" value="Genomic_DNA"/>
</dbReference>
<dbReference type="PANTHER" id="PTHR34203">
    <property type="entry name" value="METHYLTRANSFERASE, FKBM FAMILY PROTEIN"/>
    <property type="match status" value="1"/>
</dbReference>
<evidence type="ECO:0000313" key="2">
    <source>
        <dbReference type="EMBL" id="GAA1218067.1"/>
    </source>
</evidence>